<name>A0ABS2KDU1_9GAMM</name>
<dbReference type="PANTHER" id="PTHR10277:SF9">
    <property type="entry name" value="2-ISOPROPYLMALATE SYNTHASE 1, CHLOROPLASTIC-RELATED"/>
    <property type="match status" value="1"/>
</dbReference>
<evidence type="ECO:0000256" key="6">
    <source>
        <dbReference type="ARBA" id="ARBA00022605"/>
    </source>
</evidence>
<comment type="subunit">
    <text evidence="12">Homodimer.</text>
</comment>
<evidence type="ECO:0000256" key="4">
    <source>
        <dbReference type="ARBA" id="ARBA00018198"/>
    </source>
</evidence>
<keyword evidence="5 12" id="KW-0432">Leucine biosynthesis</keyword>
<comment type="function">
    <text evidence="11 12">Catalyzes the condensation of the acetyl group of acetyl-CoA with 3-methyl-2-oxobutanoate (2-ketoisovalerate) to form 3-carboxy-3-hydroxy-4-methylpentanoate (2-isopropylmalate).</text>
</comment>
<dbReference type="Pfam" id="PF00682">
    <property type="entry name" value="HMGL-like"/>
    <property type="match status" value="1"/>
</dbReference>
<evidence type="ECO:0000256" key="9">
    <source>
        <dbReference type="ARBA" id="ARBA00023211"/>
    </source>
</evidence>
<feature type="binding site" evidence="12">
    <location>
        <position position="255"/>
    </location>
    <ligand>
        <name>Mn(2+)</name>
        <dbReference type="ChEBI" id="CHEBI:29035"/>
    </ligand>
</feature>
<keyword evidence="6 12" id="KW-0028">Amino-acid biosynthesis</keyword>
<dbReference type="InterPro" id="IPR054691">
    <property type="entry name" value="LeuA/HCS_post-cat"/>
</dbReference>
<feature type="binding site" evidence="12">
    <location>
        <position position="219"/>
    </location>
    <ligand>
        <name>Mn(2+)</name>
        <dbReference type="ChEBI" id="CHEBI:29035"/>
    </ligand>
</feature>
<keyword evidence="8 12" id="KW-0479">Metal-binding</keyword>
<evidence type="ECO:0000313" key="15">
    <source>
        <dbReference type="EMBL" id="MBM7129337.1"/>
    </source>
</evidence>
<sequence>MTTETAASNDQGERAESAEDRVRIFDTTLRDGEQAPGFSMDRRAKLCMAQALEALGVDILEAGFPQASPDDFAAVDEIARTLRNTTVCALARCQSGDIDTAARALERARHSRIHLFLSTSPLHREHKLGMSKQQVLDTAIASIEHARKYCADVEFSAEDALRTEPEFLVEIFSAAIAAGASTLNAPDTVGYTTPAEMVELFTYLRRNVRDAHKAVFSSHCHDDLGMAVANSLAAVSAGARQVECTINGIGERAGNAALEEIVMALKVRAPHFGLHTRIDTRKLFPTSRLLTQLTGQAVPRNKAVVGDNAFAHESGIHQHGMLKHRSTYEIMRPQDVGIAETTLVLGKHSGRHALRQRLETLGHTVDDDAMEGIFKRFKALADRKRDIRDEDLEALALGQDPDAAGPWHITQLTTSSHLGSGASATVKLSHEDGREVGEAAIGDGPVDAVLRAIERATGTEMTLTRFNVRAISEGGDAQGQAQMTARHAQRDWNGSSVSTDIIEATAHAALAIVNRIERQAERSTTDEYSQGRPLFDSRARGHAQQETSA</sequence>
<evidence type="ECO:0000256" key="1">
    <source>
        <dbReference type="ARBA" id="ARBA00004689"/>
    </source>
</evidence>
<dbReference type="SUPFAM" id="SSF110921">
    <property type="entry name" value="2-isopropylmalate synthase LeuA, allosteric (dimerisation) domain"/>
    <property type="match status" value="1"/>
</dbReference>
<dbReference type="HAMAP" id="MF_01025">
    <property type="entry name" value="LeuA_type1"/>
    <property type="match status" value="1"/>
</dbReference>
<dbReference type="PROSITE" id="PS00816">
    <property type="entry name" value="AIPM_HOMOCIT_SYNTH_2"/>
    <property type="match status" value="1"/>
</dbReference>
<organism evidence="15 16">
    <name type="scientific">Dyella mobilis</name>
    <dbReference type="NCBI Taxonomy" id="1849582"/>
    <lineage>
        <taxon>Bacteria</taxon>
        <taxon>Pseudomonadati</taxon>
        <taxon>Pseudomonadota</taxon>
        <taxon>Gammaproteobacteria</taxon>
        <taxon>Lysobacterales</taxon>
        <taxon>Rhodanobacteraceae</taxon>
        <taxon>Dyella</taxon>
    </lineage>
</organism>
<dbReference type="GO" id="GO:0003852">
    <property type="term" value="F:2-isopropylmalate synthase activity"/>
    <property type="evidence" value="ECO:0007669"/>
    <property type="project" value="UniProtKB-EC"/>
</dbReference>
<accession>A0ABS2KDU1</accession>
<dbReference type="PROSITE" id="PS00815">
    <property type="entry name" value="AIPM_HOMOCIT_SYNTH_1"/>
    <property type="match status" value="1"/>
</dbReference>
<dbReference type="RefSeq" id="WP_204630943.1">
    <property type="nucleotide sequence ID" value="NZ_BSOC01000004.1"/>
</dbReference>
<dbReference type="Pfam" id="PF22617">
    <property type="entry name" value="HCS_D2"/>
    <property type="match status" value="1"/>
</dbReference>
<gene>
    <name evidence="12" type="primary">leuA</name>
    <name evidence="15" type="ORF">ISS99_07355</name>
</gene>
<evidence type="ECO:0000256" key="10">
    <source>
        <dbReference type="ARBA" id="ARBA00023304"/>
    </source>
</evidence>
<dbReference type="SMART" id="SM00917">
    <property type="entry name" value="LeuA_dimer"/>
    <property type="match status" value="1"/>
</dbReference>
<dbReference type="NCBIfam" id="NF002086">
    <property type="entry name" value="PRK00915.1-3"/>
    <property type="match status" value="1"/>
</dbReference>
<keyword evidence="10 12" id="KW-0100">Branched-chain amino acid biosynthesis</keyword>
<dbReference type="InterPro" id="IPR002034">
    <property type="entry name" value="AIPM/Hcit_synth_CS"/>
</dbReference>
<reference evidence="15" key="1">
    <citation type="submission" date="2020-10" db="EMBL/GenBank/DDBJ databases">
        <title>Phylogeny of dyella-like bacteria.</title>
        <authorList>
            <person name="Fu J."/>
        </authorList>
    </citation>
    <scope>NUCLEOTIDE SEQUENCE</scope>
    <source>
        <strain evidence="15">DHON07</strain>
    </source>
</reference>
<keyword evidence="15" id="KW-0012">Acyltransferase</keyword>
<evidence type="ECO:0000256" key="2">
    <source>
        <dbReference type="ARBA" id="ARBA00009396"/>
    </source>
</evidence>
<evidence type="ECO:0000259" key="14">
    <source>
        <dbReference type="PROSITE" id="PS50991"/>
    </source>
</evidence>
<feature type="region of interest" description="Disordered" evidence="13">
    <location>
        <begin position="520"/>
        <end position="549"/>
    </location>
</feature>
<dbReference type="Pfam" id="PF08502">
    <property type="entry name" value="LeuA_dimer"/>
    <property type="match status" value="1"/>
</dbReference>
<feature type="domain" description="Pyruvate carboxyltransferase" evidence="14">
    <location>
        <begin position="22"/>
        <end position="284"/>
    </location>
</feature>
<dbReference type="InterPro" id="IPR013709">
    <property type="entry name" value="2-isopropylmalate_synth_dimer"/>
</dbReference>
<dbReference type="Gene3D" id="3.20.20.70">
    <property type="entry name" value="Aldolase class I"/>
    <property type="match status" value="1"/>
</dbReference>
<evidence type="ECO:0000256" key="13">
    <source>
        <dbReference type="SAM" id="MobiDB-lite"/>
    </source>
</evidence>
<dbReference type="Gene3D" id="1.10.238.260">
    <property type="match status" value="1"/>
</dbReference>
<evidence type="ECO:0000313" key="16">
    <source>
        <dbReference type="Proteomes" id="UP001430193"/>
    </source>
</evidence>
<dbReference type="InterPro" id="IPR000891">
    <property type="entry name" value="PYR_CT"/>
</dbReference>
<comment type="pathway">
    <text evidence="1 12">Amino-acid biosynthesis; L-leucine biosynthesis; L-leucine from 3-methyl-2-oxobutanoate: step 1/4.</text>
</comment>
<dbReference type="InterPro" id="IPR050073">
    <property type="entry name" value="2-IPM_HCS-like"/>
</dbReference>
<protein>
    <recommendedName>
        <fullName evidence="4 12">2-isopropylmalate synthase</fullName>
        <ecNumber evidence="3 12">2.3.3.13</ecNumber>
    </recommendedName>
    <alternativeName>
        <fullName evidence="12">Alpha-IPM synthase</fullName>
    </alternativeName>
    <alternativeName>
        <fullName evidence="12">Alpha-isopropylmalate synthase</fullName>
    </alternativeName>
</protein>
<evidence type="ECO:0000256" key="3">
    <source>
        <dbReference type="ARBA" id="ARBA00012973"/>
    </source>
</evidence>
<dbReference type="NCBIfam" id="TIGR00973">
    <property type="entry name" value="leuA_bact"/>
    <property type="match status" value="1"/>
</dbReference>
<feature type="compositionally biased region" description="Basic and acidic residues" evidence="13">
    <location>
        <begin position="11"/>
        <end position="20"/>
    </location>
</feature>
<comment type="cofactor">
    <cofactor evidence="12">
        <name>Mn(2+)</name>
        <dbReference type="ChEBI" id="CHEBI:29035"/>
    </cofactor>
</comment>
<proteinExistence type="inferred from homology"/>
<feature type="binding site" evidence="12">
    <location>
        <position position="31"/>
    </location>
    <ligand>
        <name>Mn(2+)</name>
        <dbReference type="ChEBI" id="CHEBI:29035"/>
    </ligand>
</feature>
<evidence type="ECO:0000256" key="11">
    <source>
        <dbReference type="ARBA" id="ARBA00037629"/>
    </source>
</evidence>
<evidence type="ECO:0000256" key="12">
    <source>
        <dbReference type="HAMAP-Rule" id="MF_01025"/>
    </source>
</evidence>
<dbReference type="CDD" id="cd07940">
    <property type="entry name" value="DRE_TIM_IPMS"/>
    <property type="match status" value="1"/>
</dbReference>
<comment type="catalytic activity">
    <reaction evidence="12">
        <text>3-methyl-2-oxobutanoate + acetyl-CoA + H2O = (2S)-2-isopropylmalate + CoA + H(+)</text>
        <dbReference type="Rhea" id="RHEA:21524"/>
        <dbReference type="ChEBI" id="CHEBI:1178"/>
        <dbReference type="ChEBI" id="CHEBI:11851"/>
        <dbReference type="ChEBI" id="CHEBI:15377"/>
        <dbReference type="ChEBI" id="CHEBI:15378"/>
        <dbReference type="ChEBI" id="CHEBI:57287"/>
        <dbReference type="ChEBI" id="CHEBI:57288"/>
        <dbReference type="EC" id="2.3.3.13"/>
    </reaction>
</comment>
<keyword evidence="9 12" id="KW-0464">Manganese</keyword>
<evidence type="ECO:0000256" key="5">
    <source>
        <dbReference type="ARBA" id="ARBA00022430"/>
    </source>
</evidence>
<feature type="compositionally biased region" description="Polar residues" evidence="13">
    <location>
        <begin position="1"/>
        <end position="10"/>
    </location>
</feature>
<keyword evidence="7 12" id="KW-0808">Transferase</keyword>
<dbReference type="EMBL" id="JADIKF010000037">
    <property type="protein sequence ID" value="MBM7129337.1"/>
    <property type="molecule type" value="Genomic_DNA"/>
</dbReference>
<dbReference type="PROSITE" id="PS50991">
    <property type="entry name" value="PYR_CT"/>
    <property type="match status" value="1"/>
</dbReference>
<dbReference type="InterPro" id="IPR013785">
    <property type="entry name" value="Aldolase_TIM"/>
</dbReference>
<dbReference type="InterPro" id="IPR005671">
    <property type="entry name" value="LeuA_bact_synth"/>
</dbReference>
<comment type="caution">
    <text evidence="15">The sequence shown here is derived from an EMBL/GenBank/DDBJ whole genome shotgun (WGS) entry which is preliminary data.</text>
</comment>
<evidence type="ECO:0000256" key="8">
    <source>
        <dbReference type="ARBA" id="ARBA00022723"/>
    </source>
</evidence>
<evidence type="ECO:0000256" key="7">
    <source>
        <dbReference type="ARBA" id="ARBA00022679"/>
    </source>
</evidence>
<dbReference type="SUPFAM" id="SSF51569">
    <property type="entry name" value="Aldolase"/>
    <property type="match status" value="1"/>
</dbReference>
<dbReference type="Proteomes" id="UP001430193">
    <property type="component" value="Unassembled WGS sequence"/>
</dbReference>
<feature type="region of interest" description="Regulatory domain" evidence="12">
    <location>
        <begin position="408"/>
        <end position="549"/>
    </location>
</feature>
<keyword evidence="12" id="KW-0963">Cytoplasm</keyword>
<dbReference type="EC" id="2.3.3.13" evidence="3 12"/>
<dbReference type="InterPro" id="IPR036230">
    <property type="entry name" value="LeuA_allosteric_dom_sf"/>
</dbReference>
<feature type="region of interest" description="Disordered" evidence="13">
    <location>
        <begin position="1"/>
        <end position="20"/>
    </location>
</feature>
<feature type="binding site" evidence="12">
    <location>
        <position position="221"/>
    </location>
    <ligand>
        <name>Mn(2+)</name>
        <dbReference type="ChEBI" id="CHEBI:29035"/>
    </ligand>
</feature>
<comment type="similarity">
    <text evidence="2 12">Belongs to the alpha-IPM synthase/homocitrate synthase family. LeuA type 1 subfamily.</text>
</comment>
<keyword evidence="16" id="KW-1185">Reference proteome</keyword>
<dbReference type="Gene3D" id="3.30.160.270">
    <property type="match status" value="1"/>
</dbReference>
<dbReference type="PANTHER" id="PTHR10277">
    <property type="entry name" value="HOMOCITRATE SYNTHASE-RELATED"/>
    <property type="match status" value="1"/>
</dbReference>